<evidence type="ECO:0000313" key="4">
    <source>
        <dbReference type="Proteomes" id="UP001205601"/>
    </source>
</evidence>
<keyword evidence="1" id="KW-0732">Signal</keyword>
<dbReference type="EMBL" id="JAOCQF010000001">
    <property type="protein sequence ID" value="MCT8329929.1"/>
    <property type="molecule type" value="Genomic_DNA"/>
</dbReference>
<dbReference type="Proteomes" id="UP001205601">
    <property type="component" value="Unassembled WGS sequence"/>
</dbReference>
<dbReference type="InterPro" id="IPR053147">
    <property type="entry name" value="Hsp_HslJ-like"/>
</dbReference>
<protein>
    <submittedName>
        <fullName evidence="3">META domain-containing protein</fullName>
    </submittedName>
</protein>
<dbReference type="InterPro" id="IPR005184">
    <property type="entry name" value="DUF306_Meta_HslJ"/>
</dbReference>
<comment type="caution">
    <text evidence="3">The sequence shown here is derived from an EMBL/GenBank/DDBJ whole genome shotgun (WGS) entry which is preliminary data.</text>
</comment>
<dbReference type="Pfam" id="PF03724">
    <property type="entry name" value="META"/>
    <property type="match status" value="1"/>
</dbReference>
<feature type="chain" id="PRO_5045759988" evidence="1">
    <location>
        <begin position="21"/>
        <end position="133"/>
    </location>
</feature>
<sequence length="133" mass="13804">MRILLFPALTLVLAAGACNAEDDMTGLPEAGSAWTLARLDGAAIGARATLTFPEPGQVAGEAPCNSYGGAQLDALPAFRLGPLRATRRACPALAEEAAYFAALAAMTRAEVQGETLILSSPDGREMAFDRLQP</sequence>
<feature type="domain" description="DUF306" evidence="2">
    <location>
        <begin position="31"/>
        <end position="126"/>
    </location>
</feature>
<dbReference type="RefSeq" id="WP_261495517.1">
    <property type="nucleotide sequence ID" value="NZ_JAOCQF010000001.1"/>
</dbReference>
<organism evidence="3 4">
    <name type="scientific">Albidovulum sediminis</name>
    <dbReference type="NCBI Taxonomy" id="3066345"/>
    <lineage>
        <taxon>Bacteria</taxon>
        <taxon>Pseudomonadati</taxon>
        <taxon>Pseudomonadota</taxon>
        <taxon>Alphaproteobacteria</taxon>
        <taxon>Rhodobacterales</taxon>
        <taxon>Paracoccaceae</taxon>
        <taxon>Albidovulum</taxon>
    </lineage>
</organism>
<reference evidence="4" key="1">
    <citation type="submission" date="2023-07" db="EMBL/GenBank/DDBJ databases">
        <title>Defluviimonas sediminis sp. nov., isolated from mangrove sediment.</title>
        <authorList>
            <person name="Liu L."/>
            <person name="Li J."/>
            <person name="Huang Y."/>
            <person name="Pan J."/>
            <person name="Li M."/>
        </authorList>
    </citation>
    <scope>NUCLEOTIDE SEQUENCE [LARGE SCALE GENOMIC DNA]</scope>
    <source>
        <strain evidence="4">FT324</strain>
    </source>
</reference>
<name>A0ABT2NQS1_9RHOB</name>
<feature type="signal peptide" evidence="1">
    <location>
        <begin position="1"/>
        <end position="20"/>
    </location>
</feature>
<keyword evidence="4" id="KW-1185">Reference proteome</keyword>
<dbReference type="Gene3D" id="2.40.128.270">
    <property type="match status" value="1"/>
</dbReference>
<accession>A0ABT2NQS1</accession>
<gene>
    <name evidence="3" type="ORF">N5I32_10420</name>
</gene>
<dbReference type="PANTHER" id="PTHR35535">
    <property type="entry name" value="HEAT SHOCK PROTEIN HSLJ"/>
    <property type="match status" value="1"/>
</dbReference>
<evidence type="ECO:0000256" key="1">
    <source>
        <dbReference type="SAM" id="SignalP"/>
    </source>
</evidence>
<evidence type="ECO:0000259" key="2">
    <source>
        <dbReference type="Pfam" id="PF03724"/>
    </source>
</evidence>
<dbReference type="PANTHER" id="PTHR35535:SF2">
    <property type="entry name" value="DUF306 DOMAIN-CONTAINING PROTEIN"/>
    <property type="match status" value="1"/>
</dbReference>
<evidence type="ECO:0000313" key="3">
    <source>
        <dbReference type="EMBL" id="MCT8329929.1"/>
    </source>
</evidence>
<dbReference type="InterPro" id="IPR038670">
    <property type="entry name" value="HslJ-like_sf"/>
</dbReference>
<dbReference type="PROSITE" id="PS51257">
    <property type="entry name" value="PROKAR_LIPOPROTEIN"/>
    <property type="match status" value="1"/>
</dbReference>
<proteinExistence type="predicted"/>